<dbReference type="Proteomes" id="UP000053573">
    <property type="component" value="Unassembled WGS sequence"/>
</dbReference>
<dbReference type="GO" id="GO:0003824">
    <property type="term" value="F:catalytic activity"/>
    <property type="evidence" value="ECO:0007669"/>
    <property type="project" value="InterPro"/>
</dbReference>
<dbReference type="InterPro" id="IPR005303">
    <property type="entry name" value="MOCOS_middle"/>
</dbReference>
<dbReference type="STRING" id="2060906.A0A0H1B364"/>
<dbReference type="PROSITE" id="PS51340">
    <property type="entry name" value="MOSC"/>
    <property type="match status" value="1"/>
</dbReference>
<evidence type="ECO:0000313" key="4">
    <source>
        <dbReference type="Proteomes" id="UP000053573"/>
    </source>
</evidence>
<dbReference type="EMBL" id="LDEV01003637">
    <property type="protein sequence ID" value="KLJ05437.1"/>
    <property type="molecule type" value="Genomic_DNA"/>
</dbReference>
<protein>
    <recommendedName>
        <fullName evidence="2">MOSC domain-containing protein</fullName>
    </recommendedName>
</protein>
<dbReference type="InterPro" id="IPR005302">
    <property type="entry name" value="MoCF_Sase_C"/>
</dbReference>
<dbReference type="GO" id="GO:0030151">
    <property type="term" value="F:molybdenum ion binding"/>
    <property type="evidence" value="ECO:0007669"/>
    <property type="project" value="InterPro"/>
</dbReference>
<dbReference type="GO" id="GO:0030170">
    <property type="term" value="F:pyridoxal phosphate binding"/>
    <property type="evidence" value="ECO:0007669"/>
    <property type="project" value="InterPro"/>
</dbReference>
<proteinExistence type="predicted"/>
<dbReference type="PANTHER" id="PTHR14237:SF34">
    <property type="entry name" value="MOSC DOMAIN PROTEIN (AFU_ORTHOLOGUE AFUA_2G07820)"/>
    <property type="match status" value="1"/>
</dbReference>
<accession>A0A0H1B364</accession>
<dbReference type="AlphaFoldDB" id="A0A0H1B364"/>
<dbReference type="SUPFAM" id="SSF141673">
    <property type="entry name" value="MOSC N-terminal domain-like"/>
    <property type="match status" value="1"/>
</dbReference>
<keyword evidence="4" id="KW-1185">Reference proteome</keyword>
<dbReference type="Pfam" id="PF03476">
    <property type="entry name" value="MOSC_N"/>
    <property type="match status" value="1"/>
</dbReference>
<name>A0A0H1B364_9EURO</name>
<evidence type="ECO:0000256" key="1">
    <source>
        <dbReference type="SAM" id="MobiDB-lite"/>
    </source>
</evidence>
<dbReference type="SUPFAM" id="SSF50800">
    <property type="entry name" value="PK beta-barrel domain-like"/>
    <property type="match status" value="1"/>
</dbReference>
<evidence type="ECO:0000259" key="2">
    <source>
        <dbReference type="PROSITE" id="PS51340"/>
    </source>
</evidence>
<organism evidence="3 4">
    <name type="scientific">Blastomyces silverae</name>
    <dbReference type="NCBI Taxonomy" id="2060906"/>
    <lineage>
        <taxon>Eukaryota</taxon>
        <taxon>Fungi</taxon>
        <taxon>Dikarya</taxon>
        <taxon>Ascomycota</taxon>
        <taxon>Pezizomycotina</taxon>
        <taxon>Eurotiomycetes</taxon>
        <taxon>Eurotiomycetidae</taxon>
        <taxon>Onygenales</taxon>
        <taxon>Ajellomycetaceae</taxon>
        <taxon>Blastomyces</taxon>
    </lineage>
</organism>
<dbReference type="InterPro" id="IPR011037">
    <property type="entry name" value="Pyrv_Knase-like_insert_dom_sf"/>
</dbReference>
<evidence type="ECO:0000313" key="3">
    <source>
        <dbReference type="EMBL" id="KLJ05437.1"/>
    </source>
</evidence>
<dbReference type="OrthoDB" id="17255at2759"/>
<dbReference type="PANTHER" id="PTHR14237">
    <property type="entry name" value="MOLYBDOPTERIN COFACTOR SULFURASE MOSC"/>
    <property type="match status" value="1"/>
</dbReference>
<feature type="domain" description="MOSC" evidence="2">
    <location>
        <begin position="200"/>
        <end position="360"/>
    </location>
</feature>
<dbReference type="Pfam" id="PF03473">
    <property type="entry name" value="MOSC"/>
    <property type="match status" value="1"/>
</dbReference>
<comment type="caution">
    <text evidence="3">The sequence shown here is derived from an EMBL/GenBank/DDBJ whole genome shotgun (WGS) entry which is preliminary data.</text>
</comment>
<feature type="region of interest" description="Disordered" evidence="1">
    <location>
        <begin position="165"/>
        <end position="189"/>
    </location>
</feature>
<reference evidence="4" key="1">
    <citation type="journal article" date="2015" name="PLoS Genet.">
        <title>The dynamic genome and transcriptome of the human fungal pathogen Blastomyces and close relative Emmonsia.</title>
        <authorList>
            <person name="Munoz J.F."/>
            <person name="Gauthier G.M."/>
            <person name="Desjardins C.A."/>
            <person name="Gallo J.E."/>
            <person name="Holder J."/>
            <person name="Sullivan T.D."/>
            <person name="Marty A.J."/>
            <person name="Carmen J.C."/>
            <person name="Chen Z."/>
            <person name="Ding L."/>
            <person name="Gujja S."/>
            <person name="Magrini V."/>
            <person name="Misas E."/>
            <person name="Mitreva M."/>
            <person name="Priest M."/>
            <person name="Saif S."/>
            <person name="Whiston E.A."/>
            <person name="Young S."/>
            <person name="Zeng Q."/>
            <person name="Goldman W.E."/>
            <person name="Mardis E.R."/>
            <person name="Taylor J.W."/>
            <person name="McEwen J.G."/>
            <person name="Clay O.K."/>
            <person name="Klein B.S."/>
            <person name="Cuomo C.A."/>
        </authorList>
    </citation>
    <scope>NUCLEOTIDE SEQUENCE [LARGE SCALE GENOMIC DNA]</scope>
    <source>
        <strain evidence="4">UAMH 139</strain>
    </source>
</reference>
<sequence length="380" mass="42273">MAGMKITQLYIYPIKSLRPTALSQSRITRHGLAYDRHFMLLKVQPDKSLKNMQVCYIQQMALFTTDVVFPSISAEGVVAEEGKILVRYQAPIGHPDRDVVRELEIPLEPRDLGALRVLEVDMYNSKTQAYDMGRKYADWFSECFGFEVVLAYLGGNRRPVLGDIPPNATVKKKNRAAAESQSTSNNGAGLGWMSGITKSLPYFGNSTGTPSAEKENNDDDDEWITFADMAAYLVVSETSLGDVSSRLPDGETMDVTKFRPNIVLSGAPEAYEEDFWGEVTVKDDIRFILTANCARCVSINVDYDAGAPGSGESGTMLKKLMGDRRVDQGNKYSPIFGRYGFIDKGSDGLHIGVGDEVAVSKRNEERTTFYSWMMGWDEDY</sequence>
<gene>
    <name evidence="3" type="ORF">EMPG_11084</name>
</gene>